<dbReference type="eggNOG" id="ENOG5033UMJ">
    <property type="taxonomic scope" value="Bacteria"/>
</dbReference>
<dbReference type="Proteomes" id="UP000010847">
    <property type="component" value="Chromosome"/>
</dbReference>
<dbReference type="Pfam" id="PF18931">
    <property type="entry name" value="DUF5680"/>
    <property type="match status" value="1"/>
</dbReference>
<dbReference type="OrthoDB" id="1807228at2"/>
<evidence type="ECO:0000259" key="1">
    <source>
        <dbReference type="Pfam" id="PF18931"/>
    </source>
</evidence>
<dbReference type="AlphaFoldDB" id="W0E911"/>
<keyword evidence="3" id="KW-1185">Reference proteome</keyword>
<name>W0E911_9FIRM</name>
<dbReference type="HOGENOM" id="CLU_133320_0_0_9"/>
<evidence type="ECO:0000313" key="2">
    <source>
        <dbReference type="EMBL" id="AHF06023.1"/>
    </source>
</evidence>
<feature type="domain" description="DUF5680" evidence="1">
    <location>
        <begin position="50"/>
        <end position="157"/>
    </location>
</feature>
<dbReference type="STRING" id="871968.DESME_02300"/>
<dbReference type="RefSeq" id="WP_006716479.1">
    <property type="nucleotide sequence ID" value="NZ_CP007032.1"/>
</dbReference>
<proteinExistence type="predicted"/>
<sequence>MVTRKQLFSLLILGRTECYVKKNPTYNPYVPGDIYDWHFELEQGKYLFTDSYRGFNPYSGVEYIYTKDLREPIWACDYVGNVRMNSFVSEKDIYEFLKKARGIHLLNCGGDLATEYFYKDGEFVYQLRFSGNLNAILQTEEIYYRGTLVGTQVSAGYLKV</sequence>
<accession>W0E911</accession>
<dbReference type="EMBL" id="CP007032">
    <property type="protein sequence ID" value="AHF06023.1"/>
    <property type="molecule type" value="Genomic_DNA"/>
</dbReference>
<evidence type="ECO:0000313" key="3">
    <source>
        <dbReference type="Proteomes" id="UP000010847"/>
    </source>
</evidence>
<organism evidence="2 3">
    <name type="scientific">Desulfitobacterium metallireducens DSM 15288</name>
    <dbReference type="NCBI Taxonomy" id="871968"/>
    <lineage>
        <taxon>Bacteria</taxon>
        <taxon>Bacillati</taxon>
        <taxon>Bacillota</taxon>
        <taxon>Clostridia</taxon>
        <taxon>Eubacteriales</taxon>
        <taxon>Desulfitobacteriaceae</taxon>
        <taxon>Desulfitobacterium</taxon>
    </lineage>
</organism>
<dbReference type="KEGG" id="dmt:DESME_02300"/>
<protein>
    <recommendedName>
        <fullName evidence="1">DUF5680 domain-containing protein</fullName>
    </recommendedName>
</protein>
<dbReference type="InterPro" id="IPR043735">
    <property type="entry name" value="DUF5680"/>
</dbReference>
<gene>
    <name evidence="2" type="ORF">DESME_02300</name>
</gene>
<reference evidence="2 3" key="1">
    <citation type="submission" date="2013-12" db="EMBL/GenBank/DDBJ databases">
        <authorList>
            <consortium name="DOE Joint Genome Institute"/>
            <person name="Smidt H."/>
            <person name="Huntemann M."/>
            <person name="Han J."/>
            <person name="Chen A."/>
            <person name="Kyrpides N."/>
            <person name="Mavromatis K."/>
            <person name="Markowitz V."/>
            <person name="Palaniappan K."/>
            <person name="Ivanova N."/>
            <person name="Schaumberg A."/>
            <person name="Pati A."/>
            <person name="Liolios K."/>
            <person name="Nordberg H.P."/>
            <person name="Cantor M.N."/>
            <person name="Hua S.X."/>
            <person name="Woyke T."/>
        </authorList>
    </citation>
    <scope>NUCLEOTIDE SEQUENCE [LARGE SCALE GENOMIC DNA]</scope>
    <source>
        <strain evidence="3">DSM 15288</strain>
    </source>
</reference>